<dbReference type="InterPro" id="IPR052471">
    <property type="entry name" value="PBI_I9"/>
</dbReference>
<feature type="chain" id="PRO_5003190643" description="Inhibitor I9 domain-containing protein" evidence="2">
    <location>
        <begin position="19"/>
        <end position="94"/>
    </location>
</feature>
<comment type="similarity">
    <text evidence="1">Belongs to the protease inhibitor I9 family.</text>
</comment>
<dbReference type="GO" id="GO:0042144">
    <property type="term" value="P:vacuole fusion, non-autophagic"/>
    <property type="evidence" value="ECO:0007669"/>
    <property type="project" value="TreeGrafter"/>
</dbReference>
<dbReference type="FunCoup" id="E4UZ37">
    <property type="interactions" value="23"/>
</dbReference>
<dbReference type="InParanoid" id="E4UZ37"/>
<protein>
    <recommendedName>
        <fullName evidence="5">Inhibitor I9 domain-containing protein</fullName>
    </recommendedName>
</protein>
<reference evidence="4" key="1">
    <citation type="journal article" date="2012" name="MBio">
        <title>Comparative genome analysis of Trichophyton rubrum and related dermatophytes reveals candidate genes involved in infection.</title>
        <authorList>
            <person name="Martinez D.A."/>
            <person name="Oliver B.G."/>
            <person name="Graeser Y."/>
            <person name="Goldberg J.M."/>
            <person name="Li W."/>
            <person name="Martinez-Rossi N.M."/>
            <person name="Monod M."/>
            <person name="Shelest E."/>
            <person name="Barton R.C."/>
            <person name="Birch E."/>
            <person name="Brakhage A.A."/>
            <person name="Chen Z."/>
            <person name="Gurr S.J."/>
            <person name="Heiman D."/>
            <person name="Heitman J."/>
            <person name="Kosti I."/>
            <person name="Rossi A."/>
            <person name="Saif S."/>
            <person name="Samalova M."/>
            <person name="Saunders C.W."/>
            <person name="Shea T."/>
            <person name="Summerbell R.C."/>
            <person name="Xu J."/>
            <person name="Young S."/>
            <person name="Zeng Q."/>
            <person name="Birren B.W."/>
            <person name="Cuomo C.A."/>
            <person name="White T.C."/>
        </authorList>
    </citation>
    <scope>NUCLEOTIDE SEQUENCE [LARGE SCALE GENOMIC DNA]</scope>
    <source>
        <strain evidence="4">ATCC MYA-4604 / CBS 118893</strain>
    </source>
</reference>
<proteinExistence type="inferred from homology"/>
<evidence type="ECO:0000313" key="4">
    <source>
        <dbReference type="Proteomes" id="UP000002669"/>
    </source>
</evidence>
<evidence type="ECO:0000256" key="2">
    <source>
        <dbReference type="SAM" id="SignalP"/>
    </source>
</evidence>
<dbReference type="PANTHER" id="PTHR28288:SF1">
    <property type="entry name" value="INHIBITOR I9 DOMAIN-CONTAINING PROTEIN"/>
    <property type="match status" value="1"/>
</dbReference>
<sequence>MKVSLALVLAALTPAIMAANMKSVIISYGEETPNDVIKDAKDAIIKAGGKIVHEYSLFKGFSAEMPESMFDEVKTMDAKFPATIEEDQVVSINT</sequence>
<feature type="signal peptide" evidence="2">
    <location>
        <begin position="1"/>
        <end position="18"/>
    </location>
</feature>
<dbReference type="OrthoDB" id="3888684at2759"/>
<dbReference type="VEuPathDB" id="FungiDB:MGYG_06365"/>
<dbReference type="PANTHER" id="PTHR28288">
    <property type="entry name" value="PROTEASE B INHIBITOR 2"/>
    <property type="match status" value="1"/>
</dbReference>
<dbReference type="MEROPS" id="I09.003"/>
<evidence type="ECO:0000313" key="3">
    <source>
        <dbReference type="EMBL" id="EFR03367.1"/>
    </source>
</evidence>
<dbReference type="GeneID" id="10027076"/>
<dbReference type="Gene3D" id="3.30.70.80">
    <property type="entry name" value="Peptidase S8 propeptide/proteinase inhibitor I9"/>
    <property type="match status" value="1"/>
</dbReference>
<dbReference type="HOGENOM" id="CLU_156026_0_1_1"/>
<organism evidence="4">
    <name type="scientific">Arthroderma gypseum (strain ATCC MYA-4604 / CBS 118893)</name>
    <name type="common">Microsporum gypseum</name>
    <dbReference type="NCBI Taxonomy" id="535722"/>
    <lineage>
        <taxon>Eukaryota</taxon>
        <taxon>Fungi</taxon>
        <taxon>Dikarya</taxon>
        <taxon>Ascomycota</taxon>
        <taxon>Pezizomycotina</taxon>
        <taxon>Eurotiomycetes</taxon>
        <taxon>Eurotiomycetidae</taxon>
        <taxon>Onygenales</taxon>
        <taxon>Arthrodermataceae</taxon>
        <taxon>Nannizzia</taxon>
    </lineage>
</organism>
<dbReference type="AlphaFoldDB" id="E4UZ37"/>
<keyword evidence="2" id="KW-0732">Signal</keyword>
<dbReference type="GO" id="GO:0004866">
    <property type="term" value="F:endopeptidase inhibitor activity"/>
    <property type="evidence" value="ECO:0007669"/>
    <property type="project" value="UniProtKB-ARBA"/>
</dbReference>
<dbReference type="SUPFAM" id="SSF54897">
    <property type="entry name" value="Protease propeptides/inhibitors"/>
    <property type="match status" value="1"/>
</dbReference>
<dbReference type="RefSeq" id="XP_003171821.1">
    <property type="nucleotide sequence ID" value="XM_003171773.1"/>
</dbReference>
<dbReference type="Proteomes" id="UP000002669">
    <property type="component" value="Unassembled WGS sequence"/>
</dbReference>
<name>E4UZ37_ARTGP</name>
<dbReference type="InterPro" id="IPR037045">
    <property type="entry name" value="S8pro/Inhibitor_I9_sf"/>
</dbReference>
<evidence type="ECO:0008006" key="5">
    <source>
        <dbReference type="Google" id="ProtNLM"/>
    </source>
</evidence>
<dbReference type="EMBL" id="DS989826">
    <property type="protein sequence ID" value="EFR03367.1"/>
    <property type="molecule type" value="Genomic_DNA"/>
</dbReference>
<dbReference type="FunFam" id="3.30.70.80:FF:000005">
    <property type="entry name" value="Proteinase inhibitor I2B"/>
    <property type="match status" value="1"/>
</dbReference>
<accession>E4UZ37</accession>
<dbReference type="eggNOG" id="ENOG502SC39">
    <property type="taxonomic scope" value="Eukaryota"/>
</dbReference>
<keyword evidence="4" id="KW-1185">Reference proteome</keyword>
<gene>
    <name evidence="3" type="ORF">MGYG_06365</name>
</gene>
<evidence type="ECO:0000256" key="1">
    <source>
        <dbReference type="ARBA" id="ARBA00038069"/>
    </source>
</evidence>
<dbReference type="OMA" id="SAIVWFE"/>